<keyword evidence="6" id="KW-0418">Kinase</keyword>
<feature type="compositionally biased region" description="Low complexity" evidence="8">
    <location>
        <begin position="693"/>
        <end position="712"/>
    </location>
</feature>
<feature type="transmembrane region" description="Helical" evidence="9">
    <location>
        <begin position="152"/>
        <end position="173"/>
    </location>
</feature>
<dbReference type="InterPro" id="IPR036890">
    <property type="entry name" value="HATPase_C_sf"/>
</dbReference>
<evidence type="ECO:0000256" key="5">
    <source>
        <dbReference type="ARBA" id="ARBA00022692"/>
    </source>
</evidence>
<dbReference type="EMBL" id="JBHSIM010000003">
    <property type="protein sequence ID" value="MFC4831230.1"/>
    <property type="molecule type" value="Genomic_DNA"/>
</dbReference>
<feature type="transmembrane region" description="Helical" evidence="9">
    <location>
        <begin position="120"/>
        <end position="140"/>
    </location>
</feature>
<dbReference type="EC" id="2.7.13.3" evidence="2"/>
<feature type="compositionally biased region" description="Low complexity" evidence="8">
    <location>
        <begin position="562"/>
        <end position="571"/>
    </location>
</feature>
<sequence length="734" mass="77075">MVRVLDYLPRGDMVDDAAWLRRHHFLLSVLIAQTPVLLIFGLVVGNPPALTTVIALVPLVTAAAGWFSKGRLAGSLWVTAGLSSCCVGLVILSGGSIEAHFSFFVIIGFLTLYQHWAPFVFNIAFTTLSHGLGSLLVPSLMFNHHAAQHSPWVWSMIHGAAVLLACLGVAIFCKLTEDEQRRRAELATELHDAQVRQQRFTSELLLNLARRNQSMFHRQLDIINDLEERERDPDALADLFRLDHLATRVRRNAESLLVLSGEQPARVWSAPVALRDVVRAGVAETEDLDRVTLAVDERPRIVGSTVADLTHMIAELVENAARYSPPTATVSIQSRPHLRAPGSHLLIIEDTGIGMPPVELDAANELLSNPKDVDVSDAARRLGFHVVARLAERHGIEVSLTPTPGCGVTAVLVVPAPLFAETSPTVPTVGDQGMRGLERVPASAVPAPRRGSGDNGNDRPAHEAPVSGPIAIDGRHAWPGERRTNGAHGAEGTDPEPGDGPARRGAHAAPGSDREGGRPSDTPAASDAPVTAEAKAEGKAEAVTKAAPADGADGHATVEEMPAAAGRPTGAGRRGLIHPIVVPPPAAPDPTSAPVVDPKGGGRRHAGTEAPETAGTAPAPRRSDEEAPSVVGPNGLVLARRRPQSHLAPELIRRPPEPAVAVTPGIPAATAASPAMPPGETPGTGAGRNAMDALSAYQASRAAARSAIGAPADVNGSTANDHDPHRGTTSGRQT</sequence>
<evidence type="ECO:0000256" key="3">
    <source>
        <dbReference type="ARBA" id="ARBA00022553"/>
    </source>
</evidence>
<gene>
    <name evidence="11" type="ORF">ACFPEL_02295</name>
</gene>
<comment type="catalytic activity">
    <reaction evidence="1">
        <text>ATP + protein L-histidine = ADP + protein N-phospho-L-histidine.</text>
        <dbReference type="EC" id="2.7.13.3"/>
    </reaction>
</comment>
<feature type="compositionally biased region" description="Low complexity" evidence="8">
    <location>
        <begin position="589"/>
        <end position="598"/>
    </location>
</feature>
<feature type="transmembrane region" description="Helical" evidence="9">
    <location>
        <begin position="74"/>
        <end position="91"/>
    </location>
</feature>
<keyword evidence="12" id="KW-1185">Reference proteome</keyword>
<feature type="compositionally biased region" description="Low complexity" evidence="8">
    <location>
        <begin position="608"/>
        <end position="620"/>
    </location>
</feature>
<feature type="transmembrane region" description="Helical" evidence="9">
    <location>
        <begin position="49"/>
        <end position="67"/>
    </location>
</feature>
<dbReference type="Proteomes" id="UP001595909">
    <property type="component" value="Unassembled WGS sequence"/>
</dbReference>
<name>A0ABV9RFZ5_9PSEU</name>
<dbReference type="GO" id="GO:0005524">
    <property type="term" value="F:ATP binding"/>
    <property type="evidence" value="ECO:0007669"/>
    <property type="project" value="UniProtKB-KW"/>
</dbReference>
<evidence type="ECO:0000256" key="9">
    <source>
        <dbReference type="SAM" id="Phobius"/>
    </source>
</evidence>
<dbReference type="InterPro" id="IPR003594">
    <property type="entry name" value="HATPase_dom"/>
</dbReference>
<feature type="domain" description="Histidine kinase" evidence="10">
    <location>
        <begin position="309"/>
        <end position="418"/>
    </location>
</feature>
<dbReference type="Pfam" id="PF02518">
    <property type="entry name" value="HATPase_c"/>
    <property type="match status" value="1"/>
</dbReference>
<feature type="region of interest" description="Disordered" evidence="8">
    <location>
        <begin position="439"/>
        <end position="637"/>
    </location>
</feature>
<dbReference type="InterPro" id="IPR050428">
    <property type="entry name" value="TCS_sensor_his_kinase"/>
</dbReference>
<feature type="transmembrane region" description="Helical" evidence="9">
    <location>
        <begin position="25"/>
        <end position="43"/>
    </location>
</feature>
<feature type="region of interest" description="Disordered" evidence="8">
    <location>
        <begin position="669"/>
        <end position="734"/>
    </location>
</feature>
<reference evidence="12" key="1">
    <citation type="journal article" date="2019" name="Int. J. Syst. Evol. Microbiol.">
        <title>The Global Catalogue of Microorganisms (GCM) 10K type strain sequencing project: providing services to taxonomists for standard genome sequencing and annotation.</title>
        <authorList>
            <consortium name="The Broad Institute Genomics Platform"/>
            <consortium name="The Broad Institute Genome Sequencing Center for Infectious Disease"/>
            <person name="Wu L."/>
            <person name="Ma J."/>
        </authorList>
    </citation>
    <scope>NUCLEOTIDE SEQUENCE [LARGE SCALE GENOMIC DNA]</scope>
    <source>
        <strain evidence="12">CCUG 50347</strain>
    </source>
</reference>
<evidence type="ECO:0000256" key="1">
    <source>
        <dbReference type="ARBA" id="ARBA00000085"/>
    </source>
</evidence>
<evidence type="ECO:0000256" key="4">
    <source>
        <dbReference type="ARBA" id="ARBA00022679"/>
    </source>
</evidence>
<keyword evidence="11" id="KW-0067">ATP-binding</keyword>
<keyword evidence="5 9" id="KW-0812">Transmembrane</keyword>
<evidence type="ECO:0000256" key="2">
    <source>
        <dbReference type="ARBA" id="ARBA00012438"/>
    </source>
</evidence>
<dbReference type="PROSITE" id="PS50109">
    <property type="entry name" value="HIS_KIN"/>
    <property type="match status" value="1"/>
</dbReference>
<keyword evidence="4" id="KW-0808">Transferase</keyword>
<dbReference type="Gene3D" id="3.30.565.10">
    <property type="entry name" value="Histidine kinase-like ATPase, C-terminal domain"/>
    <property type="match status" value="1"/>
</dbReference>
<dbReference type="SMART" id="SM00387">
    <property type="entry name" value="HATPase_c"/>
    <property type="match status" value="1"/>
</dbReference>
<keyword evidence="9" id="KW-0472">Membrane</keyword>
<evidence type="ECO:0000256" key="7">
    <source>
        <dbReference type="ARBA" id="ARBA00022989"/>
    </source>
</evidence>
<organism evidence="11 12">
    <name type="scientific">Actinomycetospora chibensis</name>
    <dbReference type="NCBI Taxonomy" id="663606"/>
    <lineage>
        <taxon>Bacteria</taxon>
        <taxon>Bacillati</taxon>
        <taxon>Actinomycetota</taxon>
        <taxon>Actinomycetes</taxon>
        <taxon>Pseudonocardiales</taxon>
        <taxon>Pseudonocardiaceae</taxon>
        <taxon>Actinomycetospora</taxon>
    </lineage>
</organism>
<proteinExistence type="predicted"/>
<comment type="caution">
    <text evidence="11">The sequence shown here is derived from an EMBL/GenBank/DDBJ whole genome shotgun (WGS) entry which is preliminary data.</text>
</comment>
<evidence type="ECO:0000256" key="6">
    <source>
        <dbReference type="ARBA" id="ARBA00022777"/>
    </source>
</evidence>
<keyword evidence="7 9" id="KW-1133">Transmembrane helix</keyword>
<evidence type="ECO:0000259" key="10">
    <source>
        <dbReference type="PROSITE" id="PS50109"/>
    </source>
</evidence>
<evidence type="ECO:0000256" key="8">
    <source>
        <dbReference type="SAM" id="MobiDB-lite"/>
    </source>
</evidence>
<evidence type="ECO:0000313" key="12">
    <source>
        <dbReference type="Proteomes" id="UP001595909"/>
    </source>
</evidence>
<accession>A0ABV9RFZ5</accession>
<dbReference type="InterPro" id="IPR005467">
    <property type="entry name" value="His_kinase_dom"/>
</dbReference>
<protein>
    <recommendedName>
        <fullName evidence="2">histidine kinase</fullName>
        <ecNumber evidence="2">2.7.13.3</ecNumber>
    </recommendedName>
</protein>
<dbReference type="PANTHER" id="PTHR45436">
    <property type="entry name" value="SENSOR HISTIDINE KINASE YKOH"/>
    <property type="match status" value="1"/>
</dbReference>
<dbReference type="RefSeq" id="WP_274186844.1">
    <property type="nucleotide sequence ID" value="NZ_BAABHN010000003.1"/>
</dbReference>
<dbReference type="PANTHER" id="PTHR45436:SF5">
    <property type="entry name" value="SENSOR HISTIDINE KINASE TRCS"/>
    <property type="match status" value="1"/>
</dbReference>
<evidence type="ECO:0000313" key="11">
    <source>
        <dbReference type="EMBL" id="MFC4831230.1"/>
    </source>
</evidence>
<dbReference type="SUPFAM" id="SSF55874">
    <property type="entry name" value="ATPase domain of HSP90 chaperone/DNA topoisomerase II/histidine kinase"/>
    <property type="match status" value="1"/>
</dbReference>
<keyword evidence="3" id="KW-0597">Phosphoprotein</keyword>
<feature type="compositionally biased region" description="Basic and acidic residues" evidence="8">
    <location>
        <begin position="473"/>
        <end position="484"/>
    </location>
</feature>
<keyword evidence="11" id="KW-0547">Nucleotide-binding</keyword>